<evidence type="ECO:0008006" key="2">
    <source>
        <dbReference type="Google" id="ProtNLM"/>
    </source>
</evidence>
<dbReference type="InterPro" id="IPR029063">
    <property type="entry name" value="SAM-dependent_MTases_sf"/>
</dbReference>
<protein>
    <recommendedName>
        <fullName evidence="2">SAM-dependent methyltransferase</fullName>
    </recommendedName>
</protein>
<dbReference type="EMBL" id="BARV01016272">
    <property type="protein sequence ID" value="GAI25037.1"/>
    <property type="molecule type" value="Genomic_DNA"/>
</dbReference>
<comment type="caution">
    <text evidence="1">The sequence shown here is derived from an EMBL/GenBank/DDBJ whole genome shotgun (WGS) entry which is preliminary data.</text>
</comment>
<proteinExistence type="predicted"/>
<accession>X1M0E9</accession>
<dbReference type="AlphaFoldDB" id="X1M0E9"/>
<gene>
    <name evidence="1" type="ORF">S06H3_27959</name>
</gene>
<sequence length="241" mass="27327">MSPPDANKPIKRETLRKRVSLTSFLGLIDSLESCIKKLKWYPKGTEWGDYYESSNYILEAINHKKQLVSDFLDKISPRTVWDLGANIGLFSRIASNKGIQTISLDIDPACVERNYLTAIDKGETNILPLLLDLTNPSPGIGWENEERKSFLQRGYADTALALALIHHLVISNNLPLDRIASLFKNICSSLIIEFIPKSDPNAQRLLATREDIFPNYTQEAFESEFSKLFEIHDSVNIRNSE</sequence>
<organism evidence="1">
    <name type="scientific">marine sediment metagenome</name>
    <dbReference type="NCBI Taxonomy" id="412755"/>
    <lineage>
        <taxon>unclassified sequences</taxon>
        <taxon>metagenomes</taxon>
        <taxon>ecological metagenomes</taxon>
    </lineage>
</organism>
<dbReference type="Gene3D" id="3.40.50.150">
    <property type="entry name" value="Vaccinia Virus protein VP39"/>
    <property type="match status" value="1"/>
</dbReference>
<evidence type="ECO:0000313" key="1">
    <source>
        <dbReference type="EMBL" id="GAI25037.1"/>
    </source>
</evidence>
<reference evidence="1" key="1">
    <citation type="journal article" date="2014" name="Front. Microbiol.">
        <title>High frequency of phylogenetically diverse reductive dehalogenase-homologous genes in deep subseafloor sedimentary metagenomes.</title>
        <authorList>
            <person name="Kawai M."/>
            <person name="Futagami T."/>
            <person name="Toyoda A."/>
            <person name="Takaki Y."/>
            <person name="Nishi S."/>
            <person name="Hori S."/>
            <person name="Arai W."/>
            <person name="Tsubouchi T."/>
            <person name="Morono Y."/>
            <person name="Uchiyama I."/>
            <person name="Ito T."/>
            <person name="Fujiyama A."/>
            <person name="Inagaki F."/>
            <person name="Takami H."/>
        </authorList>
    </citation>
    <scope>NUCLEOTIDE SEQUENCE</scope>
    <source>
        <strain evidence="1">Expedition CK06-06</strain>
    </source>
</reference>
<feature type="non-terminal residue" evidence="1">
    <location>
        <position position="241"/>
    </location>
</feature>
<name>X1M0E9_9ZZZZ</name>
<dbReference type="SUPFAM" id="SSF53335">
    <property type="entry name" value="S-adenosyl-L-methionine-dependent methyltransferases"/>
    <property type="match status" value="1"/>
</dbReference>